<gene>
    <name evidence="2" type="ORF">CLAFUR5_06532</name>
</gene>
<dbReference type="EMBL" id="CP090167">
    <property type="protein sequence ID" value="UJO18247.1"/>
    <property type="molecule type" value="Genomic_DNA"/>
</dbReference>
<dbReference type="Pfam" id="PF19373">
    <property type="entry name" value="DUF5948"/>
    <property type="match status" value="1"/>
</dbReference>
<dbReference type="GeneID" id="71986410"/>
<organism evidence="2 3">
    <name type="scientific">Passalora fulva</name>
    <name type="common">Tomato leaf mold</name>
    <name type="synonym">Cladosporium fulvum</name>
    <dbReference type="NCBI Taxonomy" id="5499"/>
    <lineage>
        <taxon>Eukaryota</taxon>
        <taxon>Fungi</taxon>
        <taxon>Dikarya</taxon>
        <taxon>Ascomycota</taxon>
        <taxon>Pezizomycotina</taxon>
        <taxon>Dothideomycetes</taxon>
        <taxon>Dothideomycetidae</taxon>
        <taxon>Mycosphaerellales</taxon>
        <taxon>Mycosphaerellaceae</taxon>
        <taxon>Fulvia</taxon>
    </lineage>
</organism>
<reference evidence="2" key="2">
    <citation type="journal article" date="2022" name="Microb. Genom.">
        <title>A chromosome-scale genome assembly of the tomato pathogen Cladosporium fulvum reveals a compartmentalized genome architecture and the presence of a dispensable chromosome.</title>
        <authorList>
            <person name="Zaccaron A.Z."/>
            <person name="Chen L.H."/>
            <person name="Samaras A."/>
            <person name="Stergiopoulos I."/>
        </authorList>
    </citation>
    <scope>NUCLEOTIDE SEQUENCE</scope>
    <source>
        <strain evidence="2">Race5_Kim</strain>
    </source>
</reference>
<name>A0A9Q8LIR4_PASFU</name>
<dbReference type="KEGG" id="ffu:CLAFUR5_06532"/>
<evidence type="ECO:0000313" key="3">
    <source>
        <dbReference type="Proteomes" id="UP000756132"/>
    </source>
</evidence>
<feature type="signal peptide" evidence="1">
    <location>
        <begin position="1"/>
        <end position="20"/>
    </location>
</feature>
<dbReference type="AlphaFoldDB" id="A0A9Q8LIR4"/>
<sequence length="99" mass="10306">MKSFAAIVASLAMLCGSALAAGNCKCQDPSGTGPQWNEYTEMCCENGNNVSCDKANYPVINAPDRATTSASSPTTLISAARALELLVLTAGIRRVDDGY</sequence>
<keyword evidence="3" id="KW-1185">Reference proteome</keyword>
<protein>
    <submittedName>
        <fullName evidence="2">Uncharacterized protein</fullName>
    </submittedName>
</protein>
<dbReference type="InterPro" id="IPR045992">
    <property type="entry name" value="DUF5948"/>
</dbReference>
<feature type="chain" id="PRO_5040481423" evidence="1">
    <location>
        <begin position="21"/>
        <end position="99"/>
    </location>
</feature>
<dbReference type="Proteomes" id="UP000756132">
    <property type="component" value="Chromosome 5"/>
</dbReference>
<dbReference type="OrthoDB" id="3924472at2759"/>
<reference evidence="2" key="1">
    <citation type="submission" date="2021-12" db="EMBL/GenBank/DDBJ databases">
        <authorList>
            <person name="Zaccaron A."/>
            <person name="Stergiopoulos I."/>
        </authorList>
    </citation>
    <scope>NUCLEOTIDE SEQUENCE</scope>
    <source>
        <strain evidence="2">Race5_Kim</strain>
    </source>
</reference>
<proteinExistence type="predicted"/>
<keyword evidence="1" id="KW-0732">Signal</keyword>
<accession>A0A9Q8LIR4</accession>
<evidence type="ECO:0000256" key="1">
    <source>
        <dbReference type="SAM" id="SignalP"/>
    </source>
</evidence>
<evidence type="ECO:0000313" key="2">
    <source>
        <dbReference type="EMBL" id="UJO18247.1"/>
    </source>
</evidence>
<dbReference type="RefSeq" id="XP_047762613.1">
    <property type="nucleotide sequence ID" value="XM_047905680.1"/>
</dbReference>